<evidence type="ECO:0000259" key="2">
    <source>
        <dbReference type="Pfam" id="PF13568"/>
    </source>
</evidence>
<accession>A0A9X1FQQ6</accession>
<proteinExistence type="predicted"/>
<name>A0A9X1FQQ6_9FLAO</name>
<gene>
    <name evidence="3" type="ORF">KXJ69_12680</name>
</gene>
<keyword evidence="4" id="KW-1185">Reference proteome</keyword>
<evidence type="ECO:0000313" key="4">
    <source>
        <dbReference type="Proteomes" id="UP001138686"/>
    </source>
</evidence>
<comment type="caution">
    <text evidence="3">The sequence shown here is derived from an EMBL/GenBank/DDBJ whole genome shotgun (WGS) entry which is preliminary data.</text>
</comment>
<dbReference type="Proteomes" id="UP001138686">
    <property type="component" value="Unassembled WGS sequence"/>
</dbReference>
<evidence type="ECO:0000256" key="1">
    <source>
        <dbReference type="SAM" id="SignalP"/>
    </source>
</evidence>
<organism evidence="3 4">
    <name type="scientific">Halomarinibacterium sedimenti</name>
    <dbReference type="NCBI Taxonomy" id="2857106"/>
    <lineage>
        <taxon>Bacteria</taxon>
        <taxon>Pseudomonadati</taxon>
        <taxon>Bacteroidota</taxon>
        <taxon>Flavobacteriia</taxon>
        <taxon>Flavobacteriales</taxon>
        <taxon>Flavobacteriaceae</taxon>
        <taxon>Halomarinibacterium</taxon>
    </lineage>
</organism>
<feature type="chain" id="PRO_5040848430" evidence="1">
    <location>
        <begin position="20"/>
        <end position="181"/>
    </location>
</feature>
<reference evidence="3" key="1">
    <citation type="submission" date="2021-07" db="EMBL/GenBank/DDBJ databases">
        <title>Aureisphaera sp. CAU 1614 isolated from sea sediment.</title>
        <authorList>
            <person name="Kim W."/>
        </authorList>
    </citation>
    <scope>NUCLEOTIDE SEQUENCE</scope>
    <source>
        <strain evidence="3">CAU 1614</strain>
    </source>
</reference>
<dbReference type="RefSeq" id="WP_219053494.1">
    <property type="nucleotide sequence ID" value="NZ_JAHWDP010000007.1"/>
</dbReference>
<feature type="domain" description="Outer membrane protein beta-barrel" evidence="2">
    <location>
        <begin position="19"/>
        <end position="163"/>
    </location>
</feature>
<protein>
    <submittedName>
        <fullName evidence="3">PorT family protein</fullName>
    </submittedName>
</protein>
<dbReference type="InterPro" id="IPR025665">
    <property type="entry name" value="Beta-barrel_OMP_2"/>
</dbReference>
<sequence length="181" mass="19353">MKKVLILLAITLSSTTFYAQDLDLGIKAGMNFSNITDATGLSNKTGFVFGAFAGAKLGDKVGIQGDLLYSQQGAEFDGGEIDLNYVNIPVVLKYFLTESIHIHGGPQFGFVVDDNVKSVFQDIEEDVDSKSFDLTGVIGVGVDLPFGIRLDGRYNFGLTDVFEGGDGKNSVVIVSAGYSFL</sequence>
<keyword evidence="1" id="KW-0732">Signal</keyword>
<dbReference type="AlphaFoldDB" id="A0A9X1FQQ6"/>
<feature type="signal peptide" evidence="1">
    <location>
        <begin position="1"/>
        <end position="19"/>
    </location>
</feature>
<dbReference type="EMBL" id="JAHWDP010000007">
    <property type="protein sequence ID" value="MBW2938964.1"/>
    <property type="molecule type" value="Genomic_DNA"/>
</dbReference>
<dbReference type="Pfam" id="PF13568">
    <property type="entry name" value="OMP_b-brl_2"/>
    <property type="match status" value="1"/>
</dbReference>
<evidence type="ECO:0000313" key="3">
    <source>
        <dbReference type="EMBL" id="MBW2938964.1"/>
    </source>
</evidence>